<keyword evidence="3" id="KW-1185">Reference proteome</keyword>
<protein>
    <recommendedName>
        <fullName evidence="4">Zn(2)-C6 fungal-type domain-containing protein</fullName>
    </recommendedName>
</protein>
<proteinExistence type="predicted"/>
<comment type="caution">
    <text evidence="2">The sequence shown here is derived from an EMBL/GenBank/DDBJ whole genome shotgun (WGS) entry which is preliminary data.</text>
</comment>
<dbReference type="InterPro" id="IPR052973">
    <property type="entry name" value="Fungal_sec-metab_reg_TF"/>
</dbReference>
<sequence length="794" mass="89431">MNHNHLRKRRVPGPEDDSSIVPGHHSSSPSSYANIHFSTLHPETQILINQVADLYNIPGFRLHQILSNTSQIENAHKRQRLVSGYSMSPQYTGGSLPEDYEEKAPHVGQHGLANVELDRSSGFPGPVVNGLTQGMQTLALAFCQNCWSTCAVTNDGYQPLPGSEAATYDYGTNSNRPYEVEKPPSAQVSQPDVYVPTPVVSNNQNAFPAGDNSLLGSYVSSYQPVQEDPNQTMVAQHSGPDTGVYVTDVSAASFYSTTPSGHVGGEPSYSTPNTLDRRLTPRETLPPTYGGNMMGMAMSPALHTPTSVPVTTAGFAMPPAFPMSCVKTEDMDGSVVNTHVSAGLDVVFHNQRPPASKRGPFKDQKAREETAATRKNGSCIRCKMQRVRCKTDPEDPKGPCLGCKPRSNNNHHKQLIRQPCVRHKITECHFFKKGQAPGFEWTQRFNNGIVDNINNWASNEVRIVQLWEGYTPSSMSVQLSVREFVPQPGDKLERTWVTEEGERKSVAIPTYAITNLDEAQTAYEDYIKRGVDECFNSVVESVMGVRDRLLFETYLKAWKLSQDPLTAKDERELLIQTLELWMAVRLTTKSIEIVGDDTLGMDRNILDSSSPQHGRIPLPPVMGAQLDLVLIQHIQTRLRREMLEKLQKMTLQNKQKTWLTTYLVTFMLLHNIALVTDHDASYARKHGMKTKFARQTDVQEYHMAERTGGTILLAYFHYCNKGIYPFSEDCRDQDLRTLAQLDDDAVQFIHYTRAMAMQNKREWEEVQQANQYEQPYFFVSQLFQRDWQPQTWAY</sequence>
<name>A0A135UL51_9PEZI</name>
<feature type="region of interest" description="Disordered" evidence="1">
    <location>
        <begin position="1"/>
        <end position="34"/>
    </location>
</feature>
<dbReference type="STRING" id="1209931.A0A135UL51"/>
<organism evidence="2 3">
    <name type="scientific">Colletotrichum salicis</name>
    <dbReference type="NCBI Taxonomy" id="1209931"/>
    <lineage>
        <taxon>Eukaryota</taxon>
        <taxon>Fungi</taxon>
        <taxon>Dikarya</taxon>
        <taxon>Ascomycota</taxon>
        <taxon>Pezizomycotina</taxon>
        <taxon>Sordariomycetes</taxon>
        <taxon>Hypocreomycetidae</taxon>
        <taxon>Glomerellales</taxon>
        <taxon>Glomerellaceae</taxon>
        <taxon>Colletotrichum</taxon>
        <taxon>Colletotrichum acutatum species complex</taxon>
    </lineage>
</organism>
<dbReference type="PANTHER" id="PTHR35392:SF3">
    <property type="entry name" value="ZN(2)-C6 FUNGAL-TYPE DOMAIN-CONTAINING PROTEIN"/>
    <property type="match status" value="1"/>
</dbReference>
<dbReference type="Proteomes" id="UP000070121">
    <property type="component" value="Unassembled WGS sequence"/>
</dbReference>
<evidence type="ECO:0000313" key="3">
    <source>
        <dbReference type="Proteomes" id="UP000070121"/>
    </source>
</evidence>
<gene>
    <name evidence="2" type="ORF">CSAL01_03442</name>
</gene>
<dbReference type="AlphaFoldDB" id="A0A135UL51"/>
<reference evidence="2 3" key="1">
    <citation type="submission" date="2014-02" db="EMBL/GenBank/DDBJ databases">
        <title>The genome sequence of Colletotrichum salicis CBS 607.94.</title>
        <authorList>
            <person name="Baroncelli R."/>
            <person name="Thon M.R."/>
        </authorList>
    </citation>
    <scope>NUCLEOTIDE SEQUENCE [LARGE SCALE GENOMIC DNA]</scope>
    <source>
        <strain evidence="2 3">CBS 607.94</strain>
    </source>
</reference>
<evidence type="ECO:0000313" key="2">
    <source>
        <dbReference type="EMBL" id="KXH61085.1"/>
    </source>
</evidence>
<evidence type="ECO:0008006" key="4">
    <source>
        <dbReference type="Google" id="ProtNLM"/>
    </source>
</evidence>
<feature type="compositionally biased region" description="Polar residues" evidence="1">
    <location>
        <begin position="25"/>
        <end position="34"/>
    </location>
</feature>
<feature type="region of interest" description="Disordered" evidence="1">
    <location>
        <begin position="257"/>
        <end position="281"/>
    </location>
</feature>
<dbReference type="OrthoDB" id="3474066at2759"/>
<evidence type="ECO:0000256" key="1">
    <source>
        <dbReference type="SAM" id="MobiDB-lite"/>
    </source>
</evidence>
<feature type="compositionally biased region" description="Basic and acidic residues" evidence="1">
    <location>
        <begin position="360"/>
        <end position="372"/>
    </location>
</feature>
<feature type="region of interest" description="Disordered" evidence="1">
    <location>
        <begin position="350"/>
        <end position="372"/>
    </location>
</feature>
<dbReference type="EMBL" id="JFFI01001322">
    <property type="protein sequence ID" value="KXH61085.1"/>
    <property type="molecule type" value="Genomic_DNA"/>
</dbReference>
<accession>A0A135UL51</accession>
<feature type="compositionally biased region" description="Basic residues" evidence="1">
    <location>
        <begin position="1"/>
        <end position="11"/>
    </location>
</feature>
<dbReference type="PANTHER" id="PTHR35392">
    <property type="entry name" value="ZN(II)2CYS6 TRANSCRIPTION FACTOR (EUROFUNG)-RELATED-RELATED"/>
    <property type="match status" value="1"/>
</dbReference>